<dbReference type="InterPro" id="IPR004358">
    <property type="entry name" value="Sig_transdc_His_kin-like_C"/>
</dbReference>
<dbReference type="InterPro" id="IPR050351">
    <property type="entry name" value="BphY/WalK/GraS-like"/>
</dbReference>
<dbReference type="eggNOG" id="COG2205">
    <property type="taxonomic scope" value="Bacteria"/>
</dbReference>
<dbReference type="Gene3D" id="1.25.40.10">
    <property type="entry name" value="Tetratricopeptide repeat domain"/>
    <property type="match status" value="2"/>
</dbReference>
<evidence type="ECO:0000256" key="9">
    <source>
        <dbReference type="ARBA" id="ARBA00023012"/>
    </source>
</evidence>
<gene>
    <name evidence="13" type="ORF">P872_09170</name>
</gene>
<evidence type="ECO:0000256" key="10">
    <source>
        <dbReference type="SAM" id="Phobius"/>
    </source>
</evidence>
<dbReference type="eggNOG" id="COG0457">
    <property type="taxonomic scope" value="Bacteria"/>
</dbReference>
<dbReference type="InterPro" id="IPR000014">
    <property type="entry name" value="PAS"/>
</dbReference>
<evidence type="ECO:0000313" key="13">
    <source>
        <dbReference type="EMBL" id="ERM81515.1"/>
    </source>
</evidence>
<feature type="domain" description="PAS" evidence="12">
    <location>
        <begin position="408"/>
        <end position="451"/>
    </location>
</feature>
<dbReference type="GO" id="GO:0005524">
    <property type="term" value="F:ATP binding"/>
    <property type="evidence" value="ECO:0007669"/>
    <property type="project" value="UniProtKB-KW"/>
</dbReference>
<keyword evidence="4" id="KW-0597">Phosphoprotein</keyword>
<evidence type="ECO:0000256" key="2">
    <source>
        <dbReference type="ARBA" id="ARBA00004370"/>
    </source>
</evidence>
<dbReference type="GO" id="GO:0000155">
    <property type="term" value="F:phosphorelay sensor kinase activity"/>
    <property type="evidence" value="ECO:0007669"/>
    <property type="project" value="InterPro"/>
</dbReference>
<reference evidence="13 14" key="1">
    <citation type="journal article" date="2013" name="Genome Announc.">
        <title>Draft Genome Sequence of the Psychrophilic and Alkaliphilic Rhodonellum psychrophilum Strain GCM71T.</title>
        <authorList>
            <person name="Hauptmann A.L."/>
            <person name="Glaring M.A."/>
            <person name="Hallin P.F."/>
            <person name="Prieme A."/>
            <person name="Stougaard P."/>
        </authorList>
    </citation>
    <scope>NUCLEOTIDE SEQUENCE [LARGE SCALE GENOMIC DNA]</scope>
    <source>
        <strain evidence="13 14">GCM71</strain>
    </source>
</reference>
<dbReference type="PROSITE" id="PS50112">
    <property type="entry name" value="PAS"/>
    <property type="match status" value="1"/>
</dbReference>
<dbReference type="Pfam" id="PF02518">
    <property type="entry name" value="HATPase_c"/>
    <property type="match status" value="1"/>
</dbReference>
<dbReference type="GO" id="GO:0007234">
    <property type="term" value="P:osmosensory signaling via phosphorelay pathway"/>
    <property type="evidence" value="ECO:0007669"/>
    <property type="project" value="TreeGrafter"/>
</dbReference>
<feature type="domain" description="Histidine kinase" evidence="11">
    <location>
        <begin position="666"/>
        <end position="882"/>
    </location>
</feature>
<evidence type="ECO:0000256" key="8">
    <source>
        <dbReference type="ARBA" id="ARBA00022840"/>
    </source>
</evidence>
<dbReference type="SMART" id="SM00388">
    <property type="entry name" value="HisKA"/>
    <property type="match status" value="1"/>
</dbReference>
<evidence type="ECO:0000256" key="6">
    <source>
        <dbReference type="ARBA" id="ARBA00022741"/>
    </source>
</evidence>
<evidence type="ECO:0000256" key="3">
    <source>
        <dbReference type="ARBA" id="ARBA00012438"/>
    </source>
</evidence>
<comment type="caution">
    <text evidence="13">The sequence shown here is derived from an EMBL/GenBank/DDBJ whole genome shotgun (WGS) entry which is preliminary data.</text>
</comment>
<organism evidence="13 14">
    <name type="scientific">Rhodonellum psychrophilum GCM71 = DSM 17998</name>
    <dbReference type="NCBI Taxonomy" id="1123057"/>
    <lineage>
        <taxon>Bacteria</taxon>
        <taxon>Pseudomonadati</taxon>
        <taxon>Bacteroidota</taxon>
        <taxon>Cytophagia</taxon>
        <taxon>Cytophagales</taxon>
        <taxon>Cytophagaceae</taxon>
        <taxon>Rhodonellum</taxon>
    </lineage>
</organism>
<dbReference type="AlphaFoldDB" id="U5BM00"/>
<keyword evidence="10" id="KW-0812">Transmembrane</keyword>
<keyword evidence="5" id="KW-0808">Transferase</keyword>
<dbReference type="InterPro" id="IPR005467">
    <property type="entry name" value="His_kinase_dom"/>
</dbReference>
<evidence type="ECO:0000256" key="5">
    <source>
        <dbReference type="ARBA" id="ARBA00022679"/>
    </source>
</evidence>
<keyword evidence="10" id="KW-1133">Transmembrane helix</keyword>
<evidence type="ECO:0000256" key="7">
    <source>
        <dbReference type="ARBA" id="ARBA00022777"/>
    </source>
</evidence>
<comment type="subcellular location">
    <subcellularLocation>
        <location evidence="2">Membrane</location>
    </subcellularLocation>
</comment>
<dbReference type="EC" id="2.7.13.3" evidence="3"/>
<feature type="transmembrane region" description="Helical" evidence="10">
    <location>
        <begin position="28"/>
        <end position="48"/>
    </location>
</feature>
<dbReference type="CDD" id="cd00075">
    <property type="entry name" value="HATPase"/>
    <property type="match status" value="1"/>
</dbReference>
<dbReference type="SUPFAM" id="SSF47384">
    <property type="entry name" value="Homodimeric domain of signal transducing histidine kinase"/>
    <property type="match status" value="1"/>
</dbReference>
<dbReference type="SUPFAM" id="SSF48452">
    <property type="entry name" value="TPR-like"/>
    <property type="match status" value="1"/>
</dbReference>
<dbReference type="PANTHER" id="PTHR42878">
    <property type="entry name" value="TWO-COMPONENT HISTIDINE KINASE"/>
    <property type="match status" value="1"/>
</dbReference>
<keyword evidence="6" id="KW-0547">Nucleotide-binding</keyword>
<dbReference type="Gene3D" id="1.10.287.130">
    <property type="match status" value="1"/>
</dbReference>
<proteinExistence type="predicted"/>
<keyword evidence="7" id="KW-0418">Kinase</keyword>
<dbReference type="InterPro" id="IPR003661">
    <property type="entry name" value="HisK_dim/P_dom"/>
</dbReference>
<protein>
    <recommendedName>
        <fullName evidence="3">histidine kinase</fullName>
        <ecNumber evidence="3">2.7.13.3</ecNumber>
    </recommendedName>
</protein>
<dbReference type="Gene3D" id="3.30.565.10">
    <property type="entry name" value="Histidine kinase-like ATPase, C-terminal domain"/>
    <property type="match status" value="1"/>
</dbReference>
<dbReference type="InterPro" id="IPR036890">
    <property type="entry name" value="HATPase_C_sf"/>
</dbReference>
<keyword evidence="9" id="KW-0902">Two-component regulatory system</keyword>
<keyword evidence="8" id="KW-0067">ATP-binding</keyword>
<dbReference type="InterPro" id="IPR036097">
    <property type="entry name" value="HisK_dim/P_sf"/>
</dbReference>
<dbReference type="GO" id="GO:0016020">
    <property type="term" value="C:membrane"/>
    <property type="evidence" value="ECO:0007669"/>
    <property type="project" value="UniProtKB-SubCell"/>
</dbReference>
<dbReference type="PROSITE" id="PS50109">
    <property type="entry name" value="HIS_KIN"/>
    <property type="match status" value="1"/>
</dbReference>
<comment type="catalytic activity">
    <reaction evidence="1">
        <text>ATP + protein L-histidine = ADP + protein N-phospho-L-histidine.</text>
        <dbReference type="EC" id="2.7.13.3"/>
    </reaction>
</comment>
<dbReference type="CDD" id="cd00082">
    <property type="entry name" value="HisKA"/>
    <property type="match status" value="1"/>
</dbReference>
<keyword evidence="10" id="KW-0472">Membrane</keyword>
<evidence type="ECO:0000313" key="14">
    <source>
        <dbReference type="Proteomes" id="UP000016843"/>
    </source>
</evidence>
<evidence type="ECO:0000259" key="11">
    <source>
        <dbReference type="PROSITE" id="PS50109"/>
    </source>
</evidence>
<dbReference type="InterPro" id="IPR003594">
    <property type="entry name" value="HATPase_dom"/>
</dbReference>
<dbReference type="PANTHER" id="PTHR42878:SF7">
    <property type="entry name" value="SENSOR HISTIDINE KINASE GLRK"/>
    <property type="match status" value="1"/>
</dbReference>
<evidence type="ECO:0000256" key="1">
    <source>
        <dbReference type="ARBA" id="ARBA00000085"/>
    </source>
</evidence>
<accession>U5BM00</accession>
<evidence type="ECO:0000256" key="4">
    <source>
        <dbReference type="ARBA" id="ARBA00022553"/>
    </source>
</evidence>
<sequence length="882" mass="101952">MKKNIAFLMNEKSSIFLRIKEKIKFHKGFFIAGFLILASVFFVMIFSIRSNQEIEKIARIDSLILVARDLAYIERSTSGDLATQALIESLEINYKKGQADSYRLNSIVTFLEKDYLTSIEYLELSIELFEEMNDSVGLADANISYGHIYRDFNQRDKGEFHFKKAFDFFAKQGIPERISVTAYNYANILFENGKREKSQEIVDSAIHQESVKENISLYIFFLNLRAKILIQSGLYHLALDDLNLAKRKSLELKENRNKTAFIETLFYLGKVFYHLDDFDSSEYYLNYAKNDPYISYAENYSDSVFIDLINLNITKNDVSNVKGKMKKFLELKSINKGLNFYDNNEFKFSVIVNKNRVKENIELRNRQYLSSLYSSIYLFIIFIIFITFTVYIIGKRKRDRFSSLLDGQKRRYVNLFENSPLPILIVNNSGNILLSNDRVKQFIGLYGENMLVNLINSVLNRYSVKNKSYLDGNDFLEFENGDLHIRVYFIFECNEREYTILLEDLSVLKKSIREQENLIELLNQSYKLANIGSFSLKINQDFNMDLEVISSIALTILGFPADYQGYNKHSLSDLFEFGDLTELHNLIVKASKEENYFDRVVKLKVHPSPNRWARIIGRVFESSDSNFYMKGIIQDVTSERRWMVSTLENLQREKELNLVKSRFISMTSHEFRTPIAVASSSIDMIEIHSDSIENLDLRNKVLNHSSKISKQLNKIVLLLDDILIMERTSFTDKNLNLEKVSLDEFLENIIDEINSTLSGRKIQLLRAGSGFKFQTDVVLFEYLINNLLTNAIKFSGGDKDCLVEVDFGANQKIIKVTDFGLGIPEKEIPLVFNSFFRASNSGSVKGTGLGLSIVMEICKKLNYTIKVDSVVNQKTTFILHVN</sequence>
<feature type="transmembrane region" description="Helical" evidence="10">
    <location>
        <begin position="372"/>
        <end position="393"/>
    </location>
</feature>
<dbReference type="GO" id="GO:0000156">
    <property type="term" value="F:phosphorelay response regulator activity"/>
    <property type="evidence" value="ECO:0007669"/>
    <property type="project" value="TreeGrafter"/>
</dbReference>
<dbReference type="GO" id="GO:0030295">
    <property type="term" value="F:protein kinase activator activity"/>
    <property type="evidence" value="ECO:0007669"/>
    <property type="project" value="TreeGrafter"/>
</dbReference>
<dbReference type="EMBL" id="AWXR01000048">
    <property type="protein sequence ID" value="ERM81515.1"/>
    <property type="molecule type" value="Genomic_DNA"/>
</dbReference>
<evidence type="ECO:0000259" key="12">
    <source>
        <dbReference type="PROSITE" id="PS50112"/>
    </source>
</evidence>
<name>U5BM00_9BACT</name>
<keyword evidence="14" id="KW-1185">Reference proteome</keyword>
<dbReference type="Proteomes" id="UP000016843">
    <property type="component" value="Unassembled WGS sequence"/>
</dbReference>
<dbReference type="PRINTS" id="PR00344">
    <property type="entry name" value="BCTRLSENSOR"/>
</dbReference>
<dbReference type="InterPro" id="IPR011990">
    <property type="entry name" value="TPR-like_helical_dom_sf"/>
</dbReference>
<dbReference type="SMART" id="SM00387">
    <property type="entry name" value="HATPase_c"/>
    <property type="match status" value="1"/>
</dbReference>
<dbReference type="Pfam" id="PF00512">
    <property type="entry name" value="HisKA"/>
    <property type="match status" value="1"/>
</dbReference>
<dbReference type="SUPFAM" id="SSF55874">
    <property type="entry name" value="ATPase domain of HSP90 chaperone/DNA topoisomerase II/histidine kinase"/>
    <property type="match status" value="1"/>
</dbReference>